<reference evidence="2 3" key="1">
    <citation type="journal article" date="2023" name="Plants (Basel)">
        <title>Bridging the Gap: Combining Genomics and Transcriptomics Approaches to Understand Stylosanthes scabra, an Orphan Legume from the Brazilian Caatinga.</title>
        <authorList>
            <person name="Ferreira-Neto J.R.C."/>
            <person name="da Silva M.D."/>
            <person name="Binneck E."/>
            <person name="de Melo N.F."/>
            <person name="da Silva R.H."/>
            <person name="de Melo A.L.T.M."/>
            <person name="Pandolfi V."/>
            <person name="Bustamante F.O."/>
            <person name="Brasileiro-Vidal A.C."/>
            <person name="Benko-Iseppon A.M."/>
        </authorList>
    </citation>
    <scope>NUCLEOTIDE SEQUENCE [LARGE SCALE GENOMIC DNA]</scope>
    <source>
        <tissue evidence="2">Leaves</tissue>
    </source>
</reference>
<gene>
    <name evidence="2" type="ORF">PIB30_007485</name>
</gene>
<evidence type="ECO:0000313" key="2">
    <source>
        <dbReference type="EMBL" id="MED6131192.1"/>
    </source>
</evidence>
<sequence length="179" mass="19345">MMVDLFPSERDLRLQGGHQGKRKREEKQGKSVLPHGGRQCSGLFCPTVGANVLGWADSTSKRLTKLGTAREKCSAPRWAPMFWAVLPHGGRQCFGLGGLDFQEADQAWNGGGWTCKARCVLASKRADSTSKRLTKLGTAGGGPTRPLRRSSLEDGVTASAVVRRGNQIPILVGLRPFNC</sequence>
<evidence type="ECO:0000313" key="3">
    <source>
        <dbReference type="Proteomes" id="UP001341840"/>
    </source>
</evidence>
<organism evidence="2 3">
    <name type="scientific">Stylosanthes scabra</name>
    <dbReference type="NCBI Taxonomy" id="79078"/>
    <lineage>
        <taxon>Eukaryota</taxon>
        <taxon>Viridiplantae</taxon>
        <taxon>Streptophyta</taxon>
        <taxon>Embryophyta</taxon>
        <taxon>Tracheophyta</taxon>
        <taxon>Spermatophyta</taxon>
        <taxon>Magnoliopsida</taxon>
        <taxon>eudicotyledons</taxon>
        <taxon>Gunneridae</taxon>
        <taxon>Pentapetalae</taxon>
        <taxon>rosids</taxon>
        <taxon>fabids</taxon>
        <taxon>Fabales</taxon>
        <taxon>Fabaceae</taxon>
        <taxon>Papilionoideae</taxon>
        <taxon>50 kb inversion clade</taxon>
        <taxon>dalbergioids sensu lato</taxon>
        <taxon>Dalbergieae</taxon>
        <taxon>Pterocarpus clade</taxon>
        <taxon>Stylosanthes</taxon>
    </lineage>
</organism>
<name>A0ABU6S4H0_9FABA</name>
<accession>A0ABU6S4H0</accession>
<feature type="region of interest" description="Disordered" evidence="1">
    <location>
        <begin position="13"/>
        <end position="34"/>
    </location>
</feature>
<comment type="caution">
    <text evidence="2">The sequence shown here is derived from an EMBL/GenBank/DDBJ whole genome shotgun (WGS) entry which is preliminary data.</text>
</comment>
<evidence type="ECO:0000256" key="1">
    <source>
        <dbReference type="SAM" id="MobiDB-lite"/>
    </source>
</evidence>
<protein>
    <submittedName>
        <fullName evidence="2">Uncharacterized protein</fullName>
    </submittedName>
</protein>
<keyword evidence="3" id="KW-1185">Reference proteome</keyword>
<dbReference type="Proteomes" id="UP001341840">
    <property type="component" value="Unassembled WGS sequence"/>
</dbReference>
<dbReference type="EMBL" id="JASCZI010060431">
    <property type="protein sequence ID" value="MED6131192.1"/>
    <property type="molecule type" value="Genomic_DNA"/>
</dbReference>
<proteinExistence type="predicted"/>